<evidence type="ECO:0000256" key="4">
    <source>
        <dbReference type="ARBA" id="ARBA00022692"/>
    </source>
</evidence>
<organism evidence="12 13">
    <name type="scientific">Halteria grandinella</name>
    <dbReference type="NCBI Taxonomy" id="5974"/>
    <lineage>
        <taxon>Eukaryota</taxon>
        <taxon>Sar</taxon>
        <taxon>Alveolata</taxon>
        <taxon>Ciliophora</taxon>
        <taxon>Intramacronucleata</taxon>
        <taxon>Spirotrichea</taxon>
        <taxon>Stichotrichia</taxon>
        <taxon>Sporadotrichida</taxon>
        <taxon>Halteriidae</taxon>
        <taxon>Halteria</taxon>
    </lineage>
</organism>
<evidence type="ECO:0000256" key="8">
    <source>
        <dbReference type="ARBA" id="ARBA00023128"/>
    </source>
</evidence>
<dbReference type="EMBL" id="RRYP01013287">
    <property type="protein sequence ID" value="TNV76594.1"/>
    <property type="molecule type" value="Genomic_DNA"/>
</dbReference>
<evidence type="ECO:0000313" key="13">
    <source>
        <dbReference type="Proteomes" id="UP000785679"/>
    </source>
</evidence>
<name>A0A8J8SZH5_HALGN</name>
<dbReference type="PROSITE" id="PS50920">
    <property type="entry name" value="SOLCAR"/>
    <property type="match status" value="3"/>
</dbReference>
<keyword evidence="6" id="KW-0999">Mitochondrion inner membrane</keyword>
<comment type="similarity">
    <text evidence="2 11">Belongs to the mitochondrial carrier (TC 2.A.29) family.</text>
</comment>
<protein>
    <recommendedName>
        <fullName evidence="14">Mitochondrial 2-oxoglutarate/malate carrier protein</fullName>
    </recommendedName>
</protein>
<dbReference type="Gene3D" id="1.50.40.10">
    <property type="entry name" value="Mitochondrial carrier domain"/>
    <property type="match status" value="1"/>
</dbReference>
<dbReference type="InterPro" id="IPR023395">
    <property type="entry name" value="MCP_dom_sf"/>
</dbReference>
<evidence type="ECO:0000256" key="7">
    <source>
        <dbReference type="ARBA" id="ARBA00022989"/>
    </source>
</evidence>
<gene>
    <name evidence="12" type="ORF">FGO68_gene4944</name>
</gene>
<dbReference type="InterPro" id="IPR018108">
    <property type="entry name" value="MCP_transmembrane"/>
</dbReference>
<dbReference type="InterPro" id="IPR002067">
    <property type="entry name" value="MCP"/>
</dbReference>
<evidence type="ECO:0000256" key="5">
    <source>
        <dbReference type="ARBA" id="ARBA00022737"/>
    </source>
</evidence>
<evidence type="ECO:0000256" key="10">
    <source>
        <dbReference type="PROSITE-ProRule" id="PRU00282"/>
    </source>
</evidence>
<feature type="repeat" description="Solcar" evidence="10">
    <location>
        <begin position="8"/>
        <end position="96"/>
    </location>
</feature>
<dbReference type="Pfam" id="PF00153">
    <property type="entry name" value="Mito_carr"/>
    <property type="match status" value="3"/>
</dbReference>
<dbReference type="GO" id="GO:0005743">
    <property type="term" value="C:mitochondrial inner membrane"/>
    <property type="evidence" value="ECO:0007669"/>
    <property type="project" value="UniProtKB-SubCell"/>
</dbReference>
<dbReference type="PRINTS" id="PR00926">
    <property type="entry name" value="MITOCARRIER"/>
</dbReference>
<keyword evidence="4 10" id="KW-0812">Transmembrane</keyword>
<evidence type="ECO:0000256" key="6">
    <source>
        <dbReference type="ARBA" id="ARBA00022792"/>
    </source>
</evidence>
<dbReference type="AlphaFoldDB" id="A0A8J8SZH5"/>
<evidence type="ECO:0000256" key="1">
    <source>
        <dbReference type="ARBA" id="ARBA00004448"/>
    </source>
</evidence>
<dbReference type="OrthoDB" id="756301at2759"/>
<keyword evidence="9 10" id="KW-0472">Membrane</keyword>
<dbReference type="GO" id="GO:0055085">
    <property type="term" value="P:transmembrane transport"/>
    <property type="evidence" value="ECO:0007669"/>
    <property type="project" value="InterPro"/>
</dbReference>
<dbReference type="FunFam" id="1.50.40.10:FF:000009">
    <property type="entry name" value="Mitochondrial 2-oxoglutarate/malate carrier protein"/>
    <property type="match status" value="1"/>
</dbReference>
<sequence>MSSTEGKSSVLKNFAIGGLSAMTATSVIQPIDMVKVRIQLKSEARGGNLSPFIIAKDIYRNEGGLKGFYQGIDSALLRQAVYATLRLGIYFNLSDYIKNNTNGGANLTSFQKVYCSLTAGAIGSFIGNPLDLTLVRMQADSTLPQAERRNYNNVFDALRRIIAEEGVTSLWNGASPTIMRAMALNMAQLVTYDEAKERLTKKWGKGHDKLIMFSASMISAVASSACSLPFDNIKTKLQKMKRLPDGTLPYKGVFDCARKTIANEGVLAFWTGLPTYYFRVGPHSIITLLTAEFLRSKMF</sequence>
<dbReference type="InterPro" id="IPR050391">
    <property type="entry name" value="Mito_Metabolite_Transporter"/>
</dbReference>
<dbReference type="PANTHER" id="PTHR45618">
    <property type="entry name" value="MITOCHONDRIAL DICARBOXYLATE CARRIER-RELATED"/>
    <property type="match status" value="1"/>
</dbReference>
<evidence type="ECO:0000256" key="2">
    <source>
        <dbReference type="ARBA" id="ARBA00006375"/>
    </source>
</evidence>
<keyword evidence="5" id="KW-0677">Repeat</keyword>
<reference evidence="12" key="1">
    <citation type="submission" date="2019-06" db="EMBL/GenBank/DDBJ databases">
        <authorList>
            <person name="Zheng W."/>
        </authorList>
    </citation>
    <scope>NUCLEOTIDE SEQUENCE</scope>
    <source>
        <strain evidence="12">QDHG01</strain>
    </source>
</reference>
<proteinExistence type="inferred from homology"/>
<evidence type="ECO:0000256" key="9">
    <source>
        <dbReference type="ARBA" id="ARBA00023136"/>
    </source>
</evidence>
<keyword evidence="13" id="KW-1185">Reference proteome</keyword>
<accession>A0A8J8SZH5</accession>
<comment type="caution">
    <text evidence="12">The sequence shown here is derived from an EMBL/GenBank/DDBJ whole genome shotgun (WGS) entry which is preliminary data.</text>
</comment>
<keyword evidence="3 11" id="KW-0813">Transport</keyword>
<evidence type="ECO:0000256" key="3">
    <source>
        <dbReference type="ARBA" id="ARBA00022448"/>
    </source>
</evidence>
<comment type="subcellular location">
    <subcellularLocation>
        <location evidence="1">Mitochondrion inner membrane</location>
        <topology evidence="1">Multi-pass membrane protein</topology>
    </subcellularLocation>
</comment>
<evidence type="ECO:0000256" key="11">
    <source>
        <dbReference type="RuleBase" id="RU000488"/>
    </source>
</evidence>
<dbReference type="Proteomes" id="UP000785679">
    <property type="component" value="Unassembled WGS sequence"/>
</dbReference>
<feature type="repeat" description="Solcar" evidence="10">
    <location>
        <begin position="207"/>
        <end position="297"/>
    </location>
</feature>
<keyword evidence="7" id="KW-1133">Transmembrane helix</keyword>
<evidence type="ECO:0000313" key="12">
    <source>
        <dbReference type="EMBL" id="TNV76594.1"/>
    </source>
</evidence>
<evidence type="ECO:0008006" key="14">
    <source>
        <dbReference type="Google" id="ProtNLM"/>
    </source>
</evidence>
<dbReference type="SUPFAM" id="SSF103506">
    <property type="entry name" value="Mitochondrial carrier"/>
    <property type="match status" value="1"/>
</dbReference>
<feature type="repeat" description="Solcar" evidence="10">
    <location>
        <begin position="107"/>
        <end position="198"/>
    </location>
</feature>
<keyword evidence="8" id="KW-0496">Mitochondrion</keyword>